<protein>
    <submittedName>
        <fullName evidence="1">Uncharacterized protein</fullName>
    </submittedName>
</protein>
<proteinExistence type="predicted"/>
<evidence type="ECO:0000313" key="1">
    <source>
        <dbReference type="EMBL" id="MPM46581.1"/>
    </source>
</evidence>
<sequence length="190" mass="21467">MPRLAGNRAAGHVTDRHRVAAELFRFAQRRNGVRGLTTLADNKERFALVNQMVAIAVFARNIHIHAEFGHVLNELFTKHPRMKGCSATHDGDAAHVSCPRFIPGEAIGFEREVFMIHILIESLAESIRLFADFLHHEVFVVAFFCGLNVPVHVHRCFLDFYAELVIILDAALVQNRHLAVLQEADIPRVF</sequence>
<organism evidence="1">
    <name type="scientific">bioreactor metagenome</name>
    <dbReference type="NCBI Taxonomy" id="1076179"/>
    <lineage>
        <taxon>unclassified sequences</taxon>
        <taxon>metagenomes</taxon>
        <taxon>ecological metagenomes</taxon>
    </lineage>
</organism>
<accession>A0A645A2U6</accession>
<dbReference type="EMBL" id="VSSQ01011335">
    <property type="protein sequence ID" value="MPM46581.1"/>
    <property type="molecule type" value="Genomic_DNA"/>
</dbReference>
<reference evidence="1" key="1">
    <citation type="submission" date="2019-08" db="EMBL/GenBank/DDBJ databases">
        <authorList>
            <person name="Kucharzyk K."/>
            <person name="Murdoch R.W."/>
            <person name="Higgins S."/>
            <person name="Loffler F."/>
        </authorList>
    </citation>
    <scope>NUCLEOTIDE SEQUENCE</scope>
</reference>
<name>A0A645A2U6_9ZZZZ</name>
<comment type="caution">
    <text evidence="1">The sequence shown here is derived from an EMBL/GenBank/DDBJ whole genome shotgun (WGS) entry which is preliminary data.</text>
</comment>
<gene>
    <name evidence="1" type="ORF">SDC9_93285</name>
</gene>
<dbReference type="AlphaFoldDB" id="A0A645A2U6"/>